<keyword evidence="3" id="KW-1185">Reference proteome</keyword>
<dbReference type="FunCoup" id="Q54AJ6">
    <property type="interactions" value="877"/>
</dbReference>
<dbReference type="PANTHER" id="PTHR34072:SF52">
    <property type="entry name" value="RIBONUCLEASE H"/>
    <property type="match status" value="1"/>
</dbReference>
<dbReference type="SUPFAM" id="SSF56672">
    <property type="entry name" value="DNA/RNA polymerases"/>
    <property type="match status" value="1"/>
</dbReference>
<dbReference type="InParanoid" id="Q54AJ6"/>
<feature type="non-terminal residue" evidence="2">
    <location>
        <position position="1"/>
    </location>
</feature>
<evidence type="ECO:0000313" key="2">
    <source>
        <dbReference type="EMBL" id="EAL60293.1"/>
    </source>
</evidence>
<dbReference type="InterPro" id="IPR041577">
    <property type="entry name" value="RT_RNaseH_2"/>
</dbReference>
<name>Q54AJ6_DICDI</name>
<dbReference type="GeneID" id="3385370"/>
<organism evidence="2 3">
    <name type="scientific">Dictyostelium discoideum</name>
    <name type="common">Social amoeba</name>
    <dbReference type="NCBI Taxonomy" id="44689"/>
    <lineage>
        <taxon>Eukaryota</taxon>
        <taxon>Amoebozoa</taxon>
        <taxon>Evosea</taxon>
        <taxon>Eumycetozoa</taxon>
        <taxon>Dictyostelia</taxon>
        <taxon>Dictyosteliales</taxon>
        <taxon>Dictyosteliaceae</taxon>
        <taxon>Dictyostelium</taxon>
    </lineage>
</organism>
<dbReference type="OMA" id="IGSCCVI"/>
<dbReference type="PANTHER" id="PTHR34072">
    <property type="entry name" value="ENZYMATIC POLYPROTEIN-RELATED"/>
    <property type="match status" value="1"/>
</dbReference>
<dbReference type="Pfam" id="PF17919">
    <property type="entry name" value="RT_RNaseH_2"/>
    <property type="match status" value="1"/>
</dbReference>
<sequence>REIRRHQTVKASNHSSPVLAKSDFTKSFDVYIDASDIGSCCVIMQDDGNGNIRPILYESCRFNKFQRNSSTTDREF</sequence>
<gene>
    <name evidence="2" type="ORF">DDB_G0294400</name>
</gene>
<dbReference type="EMBL" id="AAFI02000261">
    <property type="protein sequence ID" value="EAL60293.1"/>
    <property type="molecule type" value="Genomic_DNA"/>
</dbReference>
<feature type="domain" description="Reverse transcriptase/retrotransposon-derived protein RNase H-like" evidence="1">
    <location>
        <begin position="6"/>
        <end position="75"/>
    </location>
</feature>
<protein>
    <recommendedName>
        <fullName evidence="1">Reverse transcriptase/retrotransposon-derived protein RNase H-like domain-containing protein</fullName>
    </recommendedName>
</protein>
<dbReference type="KEGG" id="ddi:DDB_G0294400"/>
<reference evidence="2 3" key="1">
    <citation type="journal article" date="2005" name="Nature">
        <title>The genome of the social amoeba Dictyostelium discoideum.</title>
        <authorList>
            <consortium name="The Dictyostelium discoideum Sequencing Consortium"/>
            <person name="Eichinger L."/>
            <person name="Pachebat J.A."/>
            <person name="Glockner G."/>
            <person name="Rajandream M.A."/>
            <person name="Sucgang R."/>
            <person name="Berriman M."/>
            <person name="Song J."/>
            <person name="Olsen R."/>
            <person name="Szafranski K."/>
            <person name="Xu Q."/>
            <person name="Tunggal B."/>
            <person name="Kummerfeld S."/>
            <person name="Madera M."/>
            <person name="Konfortov B.A."/>
            <person name="Rivero F."/>
            <person name="Bankier A.T."/>
            <person name="Lehmann R."/>
            <person name="Hamlin N."/>
            <person name="Davies R."/>
            <person name="Gaudet P."/>
            <person name="Fey P."/>
            <person name="Pilcher K."/>
            <person name="Chen G."/>
            <person name="Saunders D."/>
            <person name="Sodergren E."/>
            <person name="Davis P."/>
            <person name="Kerhornou A."/>
            <person name="Nie X."/>
            <person name="Hall N."/>
            <person name="Anjard C."/>
            <person name="Hemphill L."/>
            <person name="Bason N."/>
            <person name="Farbrother P."/>
            <person name="Desany B."/>
            <person name="Just E."/>
            <person name="Morio T."/>
            <person name="Rost R."/>
            <person name="Churcher C."/>
            <person name="Cooper J."/>
            <person name="Haydock S."/>
            <person name="van Driessche N."/>
            <person name="Cronin A."/>
            <person name="Goodhead I."/>
            <person name="Muzny D."/>
            <person name="Mourier T."/>
            <person name="Pain A."/>
            <person name="Lu M."/>
            <person name="Harper D."/>
            <person name="Lindsay R."/>
            <person name="Hauser H."/>
            <person name="James K."/>
            <person name="Quiles M."/>
            <person name="Madan Babu M."/>
            <person name="Saito T."/>
            <person name="Buchrieser C."/>
            <person name="Wardroper A."/>
            <person name="Felder M."/>
            <person name="Thangavelu M."/>
            <person name="Johnson D."/>
            <person name="Knights A."/>
            <person name="Loulseged H."/>
            <person name="Mungall K."/>
            <person name="Oliver K."/>
            <person name="Price C."/>
            <person name="Quail M.A."/>
            <person name="Urushihara H."/>
            <person name="Hernandez J."/>
            <person name="Rabbinowitsch E."/>
            <person name="Steffen D."/>
            <person name="Sanders M."/>
            <person name="Ma J."/>
            <person name="Kohara Y."/>
            <person name="Sharp S."/>
            <person name="Simmonds M."/>
            <person name="Spiegler S."/>
            <person name="Tivey A."/>
            <person name="Sugano S."/>
            <person name="White B."/>
            <person name="Walker D."/>
            <person name="Woodward J."/>
            <person name="Winckler T."/>
            <person name="Tanaka Y."/>
            <person name="Shaulsky G."/>
            <person name="Schleicher M."/>
            <person name="Weinstock G."/>
            <person name="Rosenthal A."/>
            <person name="Cox E.C."/>
            <person name="Chisholm R.L."/>
            <person name="Gibbs R."/>
            <person name="Loomis W.F."/>
            <person name="Platzer M."/>
            <person name="Kay R.R."/>
            <person name="Williams J."/>
            <person name="Dear P.H."/>
            <person name="Noegel A.A."/>
            <person name="Barrell B."/>
            <person name="Kuspa A."/>
        </authorList>
    </citation>
    <scope>NUCLEOTIDE SEQUENCE [LARGE SCALE GENOMIC DNA]</scope>
    <source>
        <strain evidence="2 3">AX4</strain>
    </source>
</reference>
<comment type="caution">
    <text evidence="2">The sequence shown here is derived from an EMBL/GenBank/DDBJ whole genome shotgun (WGS) entry which is preliminary data.</text>
</comment>
<dbReference type="RefSeq" id="XP_628706.1">
    <property type="nucleotide sequence ID" value="XM_628704.1"/>
</dbReference>
<dbReference type="VEuPathDB" id="AmoebaDB:DDB_G0294400"/>
<evidence type="ECO:0000259" key="1">
    <source>
        <dbReference type="Pfam" id="PF17919"/>
    </source>
</evidence>
<dbReference type="PaxDb" id="44689-DDB0229831"/>
<dbReference type="SMR" id="Q54AJ6"/>
<dbReference type="Proteomes" id="UP000002195">
    <property type="component" value="Unassembled WGS sequence"/>
</dbReference>
<dbReference type="AlphaFoldDB" id="Q54AJ6"/>
<evidence type="ECO:0000313" key="3">
    <source>
        <dbReference type="Proteomes" id="UP000002195"/>
    </source>
</evidence>
<accession>Q54AJ6</accession>
<proteinExistence type="predicted"/>
<dbReference type="HOGENOM" id="CLU_2662045_0_0_1"/>
<dbReference type="InterPro" id="IPR043502">
    <property type="entry name" value="DNA/RNA_pol_sf"/>
</dbReference>